<dbReference type="HOGENOM" id="CLU_072613_0_0_1"/>
<evidence type="ECO:0000259" key="3">
    <source>
        <dbReference type="Pfam" id="PF23585"/>
    </source>
</evidence>
<feature type="compositionally biased region" description="Basic and acidic residues" evidence="1">
    <location>
        <begin position="1"/>
        <end position="10"/>
    </location>
</feature>
<dbReference type="Proteomes" id="UP000027265">
    <property type="component" value="Unassembled WGS sequence"/>
</dbReference>
<dbReference type="STRING" id="933084.A0A067QCQ0"/>
<feature type="compositionally biased region" description="Low complexity" evidence="1">
    <location>
        <begin position="20"/>
        <end position="52"/>
    </location>
</feature>
<sequence length="222" mass="23349">MSPSKPDFHRRQIQQQNPPATTSQGPASSQSASGSQSRSASSSSAIPQTAPAGGLTITQPPQTATSYYKLAPNNLITFAWNFTYLISTPAHLTVSAVCDNGNTYPVGPTNGIIPGAATSVVWDPYAYNQANLATPLVQGSYTLNIWDERGPGSAREPGKLAPNSALQFALYTPQGYTPIASGWQCGTCSSASLAAHPAFTAIIASFIVMFLSGYSILRHSLH</sequence>
<keyword evidence="2" id="KW-0812">Transmembrane</keyword>
<reference evidence="5" key="1">
    <citation type="journal article" date="2014" name="Proc. Natl. Acad. Sci. U.S.A.">
        <title>Extensive sampling of basidiomycete genomes demonstrates inadequacy of the white-rot/brown-rot paradigm for wood decay fungi.</title>
        <authorList>
            <person name="Riley R."/>
            <person name="Salamov A.A."/>
            <person name="Brown D.W."/>
            <person name="Nagy L.G."/>
            <person name="Floudas D."/>
            <person name="Held B.W."/>
            <person name="Levasseur A."/>
            <person name="Lombard V."/>
            <person name="Morin E."/>
            <person name="Otillar R."/>
            <person name="Lindquist E.A."/>
            <person name="Sun H."/>
            <person name="LaButti K.M."/>
            <person name="Schmutz J."/>
            <person name="Jabbour D."/>
            <person name="Luo H."/>
            <person name="Baker S.E."/>
            <person name="Pisabarro A.G."/>
            <person name="Walton J.D."/>
            <person name="Blanchette R.A."/>
            <person name="Henrissat B."/>
            <person name="Martin F."/>
            <person name="Cullen D."/>
            <person name="Hibbett D.S."/>
            <person name="Grigoriev I.V."/>
        </authorList>
    </citation>
    <scope>NUCLEOTIDE SEQUENCE [LARGE SCALE GENOMIC DNA]</scope>
    <source>
        <strain evidence="5">MUCL 33604</strain>
    </source>
</reference>
<evidence type="ECO:0000256" key="2">
    <source>
        <dbReference type="SAM" id="Phobius"/>
    </source>
</evidence>
<feature type="transmembrane region" description="Helical" evidence="2">
    <location>
        <begin position="198"/>
        <end position="217"/>
    </location>
</feature>
<keyword evidence="5" id="KW-1185">Reference proteome</keyword>
<organism evidence="4 5">
    <name type="scientific">Jaapia argillacea MUCL 33604</name>
    <dbReference type="NCBI Taxonomy" id="933084"/>
    <lineage>
        <taxon>Eukaryota</taxon>
        <taxon>Fungi</taxon>
        <taxon>Dikarya</taxon>
        <taxon>Basidiomycota</taxon>
        <taxon>Agaricomycotina</taxon>
        <taxon>Agaricomycetes</taxon>
        <taxon>Agaricomycetidae</taxon>
        <taxon>Jaapiales</taxon>
        <taxon>Jaapiaceae</taxon>
        <taxon>Jaapia</taxon>
    </lineage>
</organism>
<evidence type="ECO:0000256" key="1">
    <source>
        <dbReference type="SAM" id="MobiDB-lite"/>
    </source>
</evidence>
<feature type="domain" description="DUF7137" evidence="3">
    <location>
        <begin position="49"/>
        <end position="187"/>
    </location>
</feature>
<protein>
    <recommendedName>
        <fullName evidence="3">DUF7137 domain-containing protein</fullName>
    </recommendedName>
</protein>
<dbReference type="PANTHER" id="PTHR42028:SF1">
    <property type="entry name" value="YALI0E30657P"/>
    <property type="match status" value="1"/>
</dbReference>
<feature type="region of interest" description="Disordered" evidence="1">
    <location>
        <begin position="1"/>
        <end position="58"/>
    </location>
</feature>
<dbReference type="EMBL" id="KL197714">
    <property type="protein sequence ID" value="KDQ60356.1"/>
    <property type="molecule type" value="Genomic_DNA"/>
</dbReference>
<dbReference type="Pfam" id="PF23585">
    <property type="entry name" value="DUF7137"/>
    <property type="match status" value="1"/>
</dbReference>
<evidence type="ECO:0000313" key="5">
    <source>
        <dbReference type="Proteomes" id="UP000027265"/>
    </source>
</evidence>
<evidence type="ECO:0000313" key="4">
    <source>
        <dbReference type="EMBL" id="KDQ60356.1"/>
    </source>
</evidence>
<dbReference type="InParanoid" id="A0A067QCQ0"/>
<gene>
    <name evidence="4" type="ORF">JAAARDRAFT_174418</name>
</gene>
<dbReference type="AlphaFoldDB" id="A0A067QCQ0"/>
<keyword evidence="2" id="KW-1133">Transmembrane helix</keyword>
<proteinExistence type="predicted"/>
<name>A0A067QCQ0_9AGAM</name>
<dbReference type="OrthoDB" id="2435509at2759"/>
<keyword evidence="2" id="KW-0472">Membrane</keyword>
<dbReference type="InterPro" id="IPR055561">
    <property type="entry name" value="DUF7137"/>
</dbReference>
<accession>A0A067QCQ0</accession>
<dbReference type="PANTHER" id="PTHR42028">
    <property type="entry name" value="CHROMOSOME 1, WHOLE GENOME SHOTGUN SEQUENCE"/>
    <property type="match status" value="1"/>
</dbReference>